<feature type="transmembrane region" description="Helical" evidence="4">
    <location>
        <begin position="354"/>
        <end position="379"/>
    </location>
</feature>
<proteinExistence type="predicted"/>
<dbReference type="Pfam" id="PF02140">
    <property type="entry name" value="SUEL_Lectin"/>
    <property type="match status" value="2"/>
</dbReference>
<evidence type="ECO:0000256" key="3">
    <source>
        <dbReference type="SAM" id="MobiDB-lite"/>
    </source>
</evidence>
<feature type="domain" description="SUEL-type lectin" evidence="6">
    <location>
        <begin position="41"/>
        <end position="139"/>
    </location>
</feature>
<evidence type="ECO:0000256" key="2">
    <source>
        <dbReference type="ARBA" id="ARBA00022737"/>
    </source>
</evidence>
<dbReference type="PROSITE" id="PS50228">
    <property type="entry name" value="SUEL_LECTIN"/>
    <property type="match status" value="2"/>
</dbReference>
<dbReference type="InterPro" id="IPR043159">
    <property type="entry name" value="Lectin_gal-bd_sf"/>
</dbReference>
<feature type="chain" id="PRO_5042431036" description="SUEL-type lectin domain-containing protein" evidence="5">
    <location>
        <begin position="26"/>
        <end position="452"/>
    </location>
</feature>
<dbReference type="InterPro" id="IPR000922">
    <property type="entry name" value="Lectin_gal-bd_dom"/>
</dbReference>
<keyword evidence="8" id="KW-1185">Reference proteome</keyword>
<reference evidence="7" key="1">
    <citation type="submission" date="2022-08" db="UniProtKB">
        <authorList>
            <consortium name="EnsemblMetazoa"/>
        </authorList>
    </citation>
    <scope>IDENTIFICATION</scope>
    <source>
        <strain evidence="7">05x7-T-G4-1.051#20</strain>
    </source>
</reference>
<dbReference type="OrthoDB" id="5970528at2759"/>
<evidence type="ECO:0000313" key="8">
    <source>
        <dbReference type="Proteomes" id="UP000005408"/>
    </source>
</evidence>
<organism evidence="7 8">
    <name type="scientific">Magallana gigas</name>
    <name type="common">Pacific oyster</name>
    <name type="synonym">Crassostrea gigas</name>
    <dbReference type="NCBI Taxonomy" id="29159"/>
    <lineage>
        <taxon>Eukaryota</taxon>
        <taxon>Metazoa</taxon>
        <taxon>Spiralia</taxon>
        <taxon>Lophotrochozoa</taxon>
        <taxon>Mollusca</taxon>
        <taxon>Bivalvia</taxon>
        <taxon>Autobranchia</taxon>
        <taxon>Pteriomorphia</taxon>
        <taxon>Ostreida</taxon>
        <taxon>Ostreoidea</taxon>
        <taxon>Ostreidae</taxon>
        <taxon>Magallana</taxon>
    </lineage>
</organism>
<dbReference type="EnsemblMetazoa" id="G17979.1">
    <property type="protein sequence ID" value="G17979.1:cds"/>
    <property type="gene ID" value="G17979"/>
</dbReference>
<dbReference type="Gene3D" id="2.60.120.740">
    <property type="match status" value="2"/>
</dbReference>
<feature type="region of interest" description="Disordered" evidence="3">
    <location>
        <begin position="390"/>
        <end position="411"/>
    </location>
</feature>
<feature type="signal peptide" evidence="5">
    <location>
        <begin position="1"/>
        <end position="25"/>
    </location>
</feature>
<evidence type="ECO:0000256" key="5">
    <source>
        <dbReference type="SAM" id="SignalP"/>
    </source>
</evidence>
<sequence length="452" mass="51307">MTPLLWNFYSIIFILCLQLLKNTECNSGLLSSTLETFETTACDGEEISPYCPPATMISIQFSQYGRQVPSYEMCPAKKDLPQDDWFQEDTNCLATTSLRVLFDSCQNRRQCQVMASTNTFRQDPCPKTSKYLKVSYKCNPSDFSNMTVCDGKQMILRCEKPLKIVISDAIYGRMPQDTSLCSGRIPADCRSSTAVEKVMKKCHGRNRCAIDVEEYVFGNPCPPAMPKYLRVIYTCVPKKILKHNLRHRKNRKKKERTTPASVNNTDIPKISTSKPDSNMYPKDQEREKEDITISSNGNKDSKMEGNDTTHHCVNYTLAPPEFVVPSSSKKGSATGLVVDWLNTFNFFDKHREKALLYLILGICVGVIIFLLVIVIKLVIINKQKRRATLDVTDPAHSNSQPPPVDNNGVDTPMLPRHDSMDRIEVVRFEPRRTIARASLIDNSDRTLNHYYG</sequence>
<evidence type="ECO:0000256" key="4">
    <source>
        <dbReference type="SAM" id="Phobius"/>
    </source>
</evidence>
<keyword evidence="4" id="KW-0812">Transmembrane</keyword>
<dbReference type="GO" id="GO:0030246">
    <property type="term" value="F:carbohydrate binding"/>
    <property type="evidence" value="ECO:0007669"/>
    <property type="project" value="UniProtKB-KW"/>
</dbReference>
<dbReference type="AlphaFoldDB" id="A0A8W8JDJ8"/>
<dbReference type="CDD" id="cd22829">
    <property type="entry name" value="Gal_Rha_Lectin_EVA1_EVA1C_rpt2"/>
    <property type="match status" value="1"/>
</dbReference>
<dbReference type="CDD" id="cd22828">
    <property type="entry name" value="Gal_Rha_Lectin_EVA1_EVA1C_rpt1"/>
    <property type="match status" value="1"/>
</dbReference>
<keyword evidence="1" id="KW-0430">Lectin</keyword>
<keyword evidence="4" id="KW-0472">Membrane</keyword>
<keyword evidence="4" id="KW-1133">Transmembrane helix</keyword>
<protein>
    <recommendedName>
        <fullName evidence="6">SUEL-type lectin domain-containing protein</fullName>
    </recommendedName>
</protein>
<evidence type="ECO:0000256" key="1">
    <source>
        <dbReference type="ARBA" id="ARBA00022734"/>
    </source>
</evidence>
<dbReference type="FunFam" id="2.60.120.740:FF:000003">
    <property type="entry name" value="Protein eva-1 homolog C"/>
    <property type="match status" value="1"/>
</dbReference>
<dbReference type="PANTHER" id="PTHR46780">
    <property type="entry name" value="PROTEIN EVA-1"/>
    <property type="match status" value="1"/>
</dbReference>
<keyword evidence="2" id="KW-0677">Repeat</keyword>
<dbReference type="OMA" id="HQLCPSR"/>
<name>A0A8W8JDJ8_MAGGI</name>
<feature type="region of interest" description="Disordered" evidence="3">
    <location>
        <begin position="244"/>
        <end position="304"/>
    </location>
</feature>
<feature type="compositionally biased region" description="Basic and acidic residues" evidence="3">
    <location>
        <begin position="282"/>
        <end position="291"/>
    </location>
</feature>
<dbReference type="EnsemblMetazoa" id="G17979.2">
    <property type="protein sequence ID" value="G17979.2:cds"/>
    <property type="gene ID" value="G17979"/>
</dbReference>
<feature type="compositionally biased region" description="Basic residues" evidence="3">
    <location>
        <begin position="244"/>
        <end position="255"/>
    </location>
</feature>
<evidence type="ECO:0000259" key="6">
    <source>
        <dbReference type="PROSITE" id="PS50228"/>
    </source>
</evidence>
<accession>A0A8W8JDJ8</accession>
<keyword evidence="5" id="KW-0732">Signal</keyword>
<dbReference type="Proteomes" id="UP000005408">
    <property type="component" value="Unassembled WGS sequence"/>
</dbReference>
<feature type="compositionally biased region" description="Polar residues" evidence="3">
    <location>
        <begin position="258"/>
        <end position="276"/>
    </location>
</feature>
<evidence type="ECO:0000313" key="7">
    <source>
        <dbReference type="EnsemblMetazoa" id="G17979.1:cds"/>
    </source>
</evidence>
<feature type="domain" description="SUEL-type lectin" evidence="6">
    <location>
        <begin position="148"/>
        <end position="236"/>
    </location>
</feature>